<dbReference type="HOGENOM" id="CLU_005533_5_0_1"/>
<reference evidence="8" key="1">
    <citation type="submission" date="2005-09" db="EMBL/GenBank/DDBJ databases">
        <title>Annotation of the Aspergillus terreus NIH2624 genome.</title>
        <authorList>
            <person name="Birren B.W."/>
            <person name="Lander E.S."/>
            <person name="Galagan J.E."/>
            <person name="Nusbaum C."/>
            <person name="Devon K."/>
            <person name="Henn M."/>
            <person name="Ma L.-J."/>
            <person name="Jaffe D.B."/>
            <person name="Butler J."/>
            <person name="Alvarez P."/>
            <person name="Gnerre S."/>
            <person name="Grabherr M."/>
            <person name="Kleber M."/>
            <person name="Mauceli E.W."/>
            <person name="Brockman W."/>
            <person name="Rounsley S."/>
            <person name="Young S.K."/>
            <person name="LaButti K."/>
            <person name="Pushparaj V."/>
            <person name="DeCaprio D."/>
            <person name="Crawford M."/>
            <person name="Koehrsen M."/>
            <person name="Engels R."/>
            <person name="Montgomery P."/>
            <person name="Pearson M."/>
            <person name="Howarth C."/>
            <person name="Larson L."/>
            <person name="Luoma S."/>
            <person name="White J."/>
            <person name="Alvarado L."/>
            <person name="Kodira C.D."/>
            <person name="Zeng Q."/>
            <person name="Oleary S."/>
            <person name="Yandava C."/>
            <person name="Denning D.W."/>
            <person name="Nierman W.C."/>
            <person name="Milne T."/>
            <person name="Madden K."/>
        </authorList>
    </citation>
    <scope>NUCLEOTIDE SEQUENCE [LARGE SCALE GENOMIC DNA]</scope>
    <source>
        <strain evidence="8">NIH 2624 / FGSC A1156</strain>
    </source>
</reference>
<dbReference type="Gene3D" id="1.10.10.10">
    <property type="entry name" value="Winged helix-like DNA-binding domain superfamily/Winged helix DNA-binding domain"/>
    <property type="match status" value="1"/>
</dbReference>
<dbReference type="PANTHER" id="PTHR43712">
    <property type="entry name" value="PUTATIVE (AFU_ORTHOLOGUE AFUA_4G14580)-RELATED"/>
    <property type="match status" value="1"/>
</dbReference>
<evidence type="ECO:0000313" key="7">
    <source>
        <dbReference type="EMBL" id="EAU36890.1"/>
    </source>
</evidence>
<dbReference type="InterPro" id="IPR029063">
    <property type="entry name" value="SAM-dependent_MTases_sf"/>
</dbReference>
<evidence type="ECO:0000256" key="3">
    <source>
        <dbReference type="ARBA" id="ARBA00022691"/>
    </source>
</evidence>
<dbReference type="EMBL" id="CH476596">
    <property type="protein sequence ID" value="EAU36890.1"/>
    <property type="molecule type" value="Genomic_DNA"/>
</dbReference>
<dbReference type="AlphaFoldDB" id="Q0CWK6"/>
<dbReference type="InterPro" id="IPR012967">
    <property type="entry name" value="COMT_dimerisation"/>
</dbReference>
<dbReference type="GO" id="GO:0044550">
    <property type="term" value="P:secondary metabolite biosynthetic process"/>
    <property type="evidence" value="ECO:0007669"/>
    <property type="project" value="UniProtKB-ARBA"/>
</dbReference>
<keyword evidence="3" id="KW-0949">S-adenosyl-L-methionine</keyword>
<dbReference type="GO" id="GO:0046983">
    <property type="term" value="F:protein dimerization activity"/>
    <property type="evidence" value="ECO:0007669"/>
    <property type="project" value="InterPro"/>
</dbReference>
<evidence type="ECO:0000256" key="4">
    <source>
        <dbReference type="SAM" id="MobiDB-lite"/>
    </source>
</evidence>
<dbReference type="SUPFAM" id="SSF46785">
    <property type="entry name" value="Winged helix' DNA-binding domain"/>
    <property type="match status" value="1"/>
</dbReference>
<dbReference type="PROSITE" id="PS51683">
    <property type="entry name" value="SAM_OMT_II"/>
    <property type="match status" value="1"/>
</dbReference>
<dbReference type="GeneID" id="4316545"/>
<dbReference type="InterPro" id="IPR036390">
    <property type="entry name" value="WH_DNA-bd_sf"/>
</dbReference>
<dbReference type="InterPro" id="IPR016461">
    <property type="entry name" value="COMT-like"/>
</dbReference>
<dbReference type="OMA" id="MIRYCWS"/>
<sequence>MVHVNGTTTSGTSNGTSNDVTAVVTHDVDTSKPTNGHAESSNLKEAFVDDDVAISPNAPEEVPALLKKIASHGETFTSQKSEDSTVYAALETCVELGVFTVLSKDDRPKSSDELAEATGADPVMLARLLKHLCAMGTIAETGPDEYRRTGFSTSLSSRRYSDAYPCLTGCITNGVQALPAHLKKNNYRNPSDGTNCAFQLGFNTTLHFFDFLRENPVHAVQFNNHMSAYHQGRPSWMDVGFYPVQSLVEGTGIGDDDVLIVDMGGSMGHDLSEFRRKWPDVPGRLVLQDLSEVIEQAKTVGLHSSIQPMAHDFFTEQPVKGARAYYMHSVLHDWNDDNCRKILSNIVPVMKRGYSKILINENVIPSTNAYWETTSLDIIMMADFASTERTEKHWYALIESAGLKITKIWTVRRGVESLIECELA</sequence>
<dbReference type="InterPro" id="IPR001077">
    <property type="entry name" value="COMT_C"/>
</dbReference>
<accession>Q0CWK6</accession>
<evidence type="ECO:0000259" key="5">
    <source>
        <dbReference type="Pfam" id="PF00891"/>
    </source>
</evidence>
<dbReference type="eggNOG" id="KOG3178">
    <property type="taxonomic scope" value="Eukaryota"/>
</dbReference>
<gene>
    <name evidence="7" type="ORF">ATEG_01928</name>
</gene>
<evidence type="ECO:0000256" key="1">
    <source>
        <dbReference type="ARBA" id="ARBA00022603"/>
    </source>
</evidence>
<dbReference type="PANTHER" id="PTHR43712:SF1">
    <property type="entry name" value="HYPOTHETICAL O-METHYLTRANSFERASE (EUROFUNG)-RELATED"/>
    <property type="match status" value="1"/>
</dbReference>
<feature type="domain" description="O-methyltransferase C-terminal" evidence="5">
    <location>
        <begin position="259"/>
        <end position="403"/>
    </location>
</feature>
<organism evidence="7 8">
    <name type="scientific">Aspergillus terreus (strain NIH 2624 / FGSC A1156)</name>
    <dbReference type="NCBI Taxonomy" id="341663"/>
    <lineage>
        <taxon>Eukaryota</taxon>
        <taxon>Fungi</taxon>
        <taxon>Dikarya</taxon>
        <taxon>Ascomycota</taxon>
        <taxon>Pezizomycotina</taxon>
        <taxon>Eurotiomycetes</taxon>
        <taxon>Eurotiomycetidae</taxon>
        <taxon>Eurotiales</taxon>
        <taxon>Aspergillaceae</taxon>
        <taxon>Aspergillus</taxon>
        <taxon>Aspergillus subgen. Circumdati</taxon>
    </lineage>
</organism>
<dbReference type="Pfam" id="PF08100">
    <property type="entry name" value="Dimerisation"/>
    <property type="match status" value="1"/>
</dbReference>
<proteinExistence type="predicted"/>
<dbReference type="RefSeq" id="XP_001211106.1">
    <property type="nucleotide sequence ID" value="XM_001211106.1"/>
</dbReference>
<dbReference type="GO" id="GO:0032259">
    <property type="term" value="P:methylation"/>
    <property type="evidence" value="ECO:0007669"/>
    <property type="project" value="UniProtKB-KW"/>
</dbReference>
<dbReference type="OrthoDB" id="1535081at2759"/>
<dbReference type="SUPFAM" id="SSF53335">
    <property type="entry name" value="S-adenosyl-L-methionine-dependent methyltransferases"/>
    <property type="match status" value="1"/>
</dbReference>
<keyword evidence="2" id="KW-0808">Transferase</keyword>
<name>Q0CWK6_ASPTN</name>
<dbReference type="InterPro" id="IPR036388">
    <property type="entry name" value="WH-like_DNA-bd_sf"/>
</dbReference>
<evidence type="ECO:0000259" key="6">
    <source>
        <dbReference type="Pfam" id="PF08100"/>
    </source>
</evidence>
<dbReference type="Gene3D" id="3.40.50.150">
    <property type="entry name" value="Vaccinia Virus protein VP39"/>
    <property type="match status" value="1"/>
</dbReference>
<feature type="domain" description="O-methyltransferase dimerisation" evidence="6">
    <location>
        <begin position="86"/>
        <end position="154"/>
    </location>
</feature>
<feature type="region of interest" description="Disordered" evidence="4">
    <location>
        <begin position="1"/>
        <end position="20"/>
    </location>
</feature>
<dbReference type="VEuPathDB" id="FungiDB:ATEG_01928"/>
<dbReference type="Pfam" id="PF00891">
    <property type="entry name" value="Methyltransf_2"/>
    <property type="match status" value="1"/>
</dbReference>
<dbReference type="GO" id="GO:0008171">
    <property type="term" value="F:O-methyltransferase activity"/>
    <property type="evidence" value="ECO:0007669"/>
    <property type="project" value="InterPro"/>
</dbReference>
<keyword evidence="1" id="KW-0489">Methyltransferase</keyword>
<evidence type="ECO:0000313" key="8">
    <source>
        <dbReference type="Proteomes" id="UP000007963"/>
    </source>
</evidence>
<dbReference type="Proteomes" id="UP000007963">
    <property type="component" value="Unassembled WGS sequence"/>
</dbReference>
<evidence type="ECO:0000256" key="2">
    <source>
        <dbReference type="ARBA" id="ARBA00022679"/>
    </source>
</evidence>
<protein>
    <submittedName>
        <fullName evidence="7">Uncharacterized protein</fullName>
    </submittedName>
</protein>